<accession>A0A2K8YUK8</accession>
<sequence length="361" mass="40869">MKQDYVAGLLLWAFCFVLIETSVAQRASSAPDSLKSTTAATGKDSPLFGSVNELAFTLTAADLRVLLKDRGDKPVTHVASLTYVDARNQPVSLPLTLKVRGNFRRSRVNCSFPPLLIDLPKKKAKKTLFAHQNKLKLVTHCQVDEWVVREYLVYKLYNLLTDVSFRAQLARVTYADSLGKVSSETHWAFLLEDDDDLAKRNGSKISNMKQISMSYTDSLRMATVAVFEYMIGNTDWSVPYLHNIRFLDNGKTSFVPVPYDFDHAGIVGASYALPDPRLEIRSVKERIYRGLAYPTALFQQVFNTFNQVKPQVYAVYQNDSRLDKAYIKRTLKYLDEFYTLINKPASAQTVFRANAQSAEVK</sequence>
<reference evidence="1 2" key="1">
    <citation type="submission" date="2017-11" db="EMBL/GenBank/DDBJ databases">
        <title>Taxonomic description and genome sequences of Spirosoma HA7 sp. nov., isolated from pollen microhabitat of Corylus avellana.</title>
        <authorList>
            <person name="Ambika Manirajan B."/>
            <person name="Suarez C."/>
            <person name="Ratering S."/>
            <person name="Geissler-Plaum R."/>
            <person name="Cardinale M."/>
            <person name="Sylvia S."/>
        </authorList>
    </citation>
    <scope>NUCLEOTIDE SEQUENCE [LARGE SCALE GENOMIC DNA]</scope>
    <source>
        <strain evidence="1 2">HA7</strain>
    </source>
</reference>
<proteinExistence type="predicted"/>
<dbReference type="KEGG" id="spir:CWM47_05445"/>
<dbReference type="EMBL" id="CP025096">
    <property type="protein sequence ID" value="AUD01303.1"/>
    <property type="molecule type" value="Genomic_DNA"/>
</dbReference>
<organism evidence="1 2">
    <name type="scientific">Spirosoma pollinicola</name>
    <dbReference type="NCBI Taxonomy" id="2057025"/>
    <lineage>
        <taxon>Bacteria</taxon>
        <taxon>Pseudomonadati</taxon>
        <taxon>Bacteroidota</taxon>
        <taxon>Cytophagia</taxon>
        <taxon>Cytophagales</taxon>
        <taxon>Cytophagaceae</taxon>
        <taxon>Spirosoma</taxon>
    </lineage>
</organism>
<evidence type="ECO:0000313" key="1">
    <source>
        <dbReference type="EMBL" id="AUD01303.1"/>
    </source>
</evidence>
<evidence type="ECO:0000313" key="2">
    <source>
        <dbReference type="Proteomes" id="UP000232883"/>
    </source>
</evidence>
<keyword evidence="2" id="KW-1185">Reference proteome</keyword>
<protein>
    <submittedName>
        <fullName evidence="1">Uncharacterized protein</fullName>
    </submittedName>
</protein>
<dbReference type="OrthoDB" id="662693at2"/>
<gene>
    <name evidence="1" type="ORF">CWM47_05445</name>
</gene>
<dbReference type="RefSeq" id="WP_100986936.1">
    <property type="nucleotide sequence ID" value="NZ_CP025096.1"/>
</dbReference>
<dbReference type="AlphaFoldDB" id="A0A2K8YUK8"/>
<dbReference type="Proteomes" id="UP000232883">
    <property type="component" value="Chromosome"/>
</dbReference>
<name>A0A2K8YUK8_9BACT</name>